<evidence type="ECO:0000313" key="2">
    <source>
        <dbReference type="Proteomes" id="UP001642483"/>
    </source>
</evidence>
<accession>A0ABP0GT56</accession>
<evidence type="ECO:0008006" key="3">
    <source>
        <dbReference type="Google" id="ProtNLM"/>
    </source>
</evidence>
<organism evidence="1 2">
    <name type="scientific">Clavelina lepadiformis</name>
    <name type="common">Light-bulb sea squirt</name>
    <name type="synonym">Ascidia lepadiformis</name>
    <dbReference type="NCBI Taxonomy" id="159417"/>
    <lineage>
        <taxon>Eukaryota</taxon>
        <taxon>Metazoa</taxon>
        <taxon>Chordata</taxon>
        <taxon>Tunicata</taxon>
        <taxon>Ascidiacea</taxon>
        <taxon>Aplousobranchia</taxon>
        <taxon>Clavelinidae</taxon>
        <taxon>Clavelina</taxon>
    </lineage>
</organism>
<proteinExistence type="predicted"/>
<gene>
    <name evidence="1" type="ORF">CVLEPA_LOCUS28240</name>
</gene>
<name>A0ABP0GT56_CLALP</name>
<dbReference type="Proteomes" id="UP001642483">
    <property type="component" value="Unassembled WGS sequence"/>
</dbReference>
<sequence>MYRIPGPSVLFFAKYRYRWYFKKWNPQDGGSLPTNRSGNPYMPAIASWYNSYCQLAIAGTGILSYYFNSYKCCAEIKKAGRQT</sequence>
<reference evidence="1 2" key="1">
    <citation type="submission" date="2024-02" db="EMBL/GenBank/DDBJ databases">
        <authorList>
            <person name="Daric V."/>
            <person name="Darras S."/>
        </authorList>
    </citation>
    <scope>NUCLEOTIDE SEQUENCE [LARGE SCALE GENOMIC DNA]</scope>
</reference>
<comment type="caution">
    <text evidence="1">The sequence shown here is derived from an EMBL/GenBank/DDBJ whole genome shotgun (WGS) entry which is preliminary data.</text>
</comment>
<keyword evidence="2" id="KW-1185">Reference proteome</keyword>
<evidence type="ECO:0000313" key="1">
    <source>
        <dbReference type="EMBL" id="CAK8694914.1"/>
    </source>
</evidence>
<protein>
    <recommendedName>
        <fullName evidence="3">ATP synthase F0 subunit 8</fullName>
    </recommendedName>
</protein>
<dbReference type="EMBL" id="CAWYQH010000141">
    <property type="protein sequence ID" value="CAK8694914.1"/>
    <property type="molecule type" value="Genomic_DNA"/>
</dbReference>